<keyword evidence="4" id="KW-1185">Reference proteome</keyword>
<dbReference type="SUPFAM" id="SSF89392">
    <property type="entry name" value="Prokaryotic lipoproteins and lipoprotein localization factors"/>
    <property type="match status" value="1"/>
</dbReference>
<proteinExistence type="predicted"/>
<comment type="caution">
    <text evidence="3">The sequence shown here is derived from an EMBL/GenBank/DDBJ whole genome shotgun (WGS) entry which is preliminary data.</text>
</comment>
<sequence>MLRKIAVVIAGSGLALAIAGCSAAPGGDEPSVDQSSGGDSSAAPSGGNEANTDPSGGSEASTEDSGIDVSGIADTIKNLVSQTSEVSSYRAEVSLSGDNLGAAATESTQELIYTTDPEPTYKMVMTGTEGMGGTVLMRGDEVLVQGDPSIGASAWMRVEMGSQFQQQPQQDPVAEMRKLLAAEGVEKVGSEEVNGVATTKYEGTYAIDTALERVQDQQTKETARQFYEQMGVSEIAFQVWVGGDGLPRRLVTDASTFVTTMDFLEFNQPVDISYPGPDEIQDMGGMMNDPNGQ</sequence>
<feature type="compositionally biased region" description="Polar residues" evidence="1">
    <location>
        <begin position="48"/>
        <end position="60"/>
    </location>
</feature>
<feature type="signal peptide" evidence="2">
    <location>
        <begin position="1"/>
        <end position="23"/>
    </location>
</feature>
<feature type="compositionally biased region" description="Low complexity" evidence="1">
    <location>
        <begin position="32"/>
        <end position="47"/>
    </location>
</feature>
<reference evidence="4" key="1">
    <citation type="journal article" date="2019" name="Int. J. Syst. Evol. Microbiol.">
        <title>The Global Catalogue of Microorganisms (GCM) 10K type strain sequencing project: providing services to taxonomists for standard genome sequencing and annotation.</title>
        <authorList>
            <consortium name="The Broad Institute Genomics Platform"/>
            <consortium name="The Broad Institute Genome Sequencing Center for Infectious Disease"/>
            <person name="Wu L."/>
            <person name="Ma J."/>
        </authorList>
    </citation>
    <scope>NUCLEOTIDE SEQUENCE [LARGE SCALE GENOMIC DNA]</scope>
    <source>
        <strain evidence="4">JCM 17137</strain>
    </source>
</reference>
<organism evidence="3 4">
    <name type="scientific">Salinactinospora qingdaonensis</name>
    <dbReference type="NCBI Taxonomy" id="702744"/>
    <lineage>
        <taxon>Bacteria</taxon>
        <taxon>Bacillati</taxon>
        <taxon>Actinomycetota</taxon>
        <taxon>Actinomycetes</taxon>
        <taxon>Streptosporangiales</taxon>
        <taxon>Nocardiopsidaceae</taxon>
        <taxon>Salinactinospora</taxon>
    </lineage>
</organism>
<name>A0ABP7G2E5_9ACTN</name>
<feature type="chain" id="PRO_5045116968" description="LppX_LprAFG lipoprotein" evidence="2">
    <location>
        <begin position="24"/>
        <end position="293"/>
    </location>
</feature>
<dbReference type="InterPro" id="IPR029046">
    <property type="entry name" value="LolA/LolB/LppX"/>
</dbReference>
<gene>
    <name evidence="3" type="ORF">GCM10022402_34790</name>
</gene>
<dbReference type="Proteomes" id="UP001500908">
    <property type="component" value="Unassembled WGS sequence"/>
</dbReference>
<evidence type="ECO:0000256" key="2">
    <source>
        <dbReference type="SAM" id="SignalP"/>
    </source>
</evidence>
<dbReference type="Gene3D" id="2.50.20.20">
    <property type="match status" value="1"/>
</dbReference>
<dbReference type="PROSITE" id="PS51257">
    <property type="entry name" value="PROKAR_LIPOPROTEIN"/>
    <property type="match status" value="1"/>
</dbReference>
<dbReference type="RefSeq" id="WP_344973142.1">
    <property type="nucleotide sequence ID" value="NZ_BAABDD010000017.1"/>
</dbReference>
<evidence type="ECO:0008006" key="5">
    <source>
        <dbReference type="Google" id="ProtNLM"/>
    </source>
</evidence>
<evidence type="ECO:0000313" key="4">
    <source>
        <dbReference type="Proteomes" id="UP001500908"/>
    </source>
</evidence>
<evidence type="ECO:0000256" key="1">
    <source>
        <dbReference type="SAM" id="MobiDB-lite"/>
    </source>
</evidence>
<evidence type="ECO:0000313" key="3">
    <source>
        <dbReference type="EMBL" id="GAA3753011.1"/>
    </source>
</evidence>
<protein>
    <recommendedName>
        <fullName evidence="5">LppX_LprAFG lipoprotein</fullName>
    </recommendedName>
</protein>
<feature type="region of interest" description="Disordered" evidence="1">
    <location>
        <begin position="24"/>
        <end position="66"/>
    </location>
</feature>
<accession>A0ABP7G2E5</accession>
<dbReference type="EMBL" id="BAABDD010000017">
    <property type="protein sequence ID" value="GAA3753011.1"/>
    <property type="molecule type" value="Genomic_DNA"/>
</dbReference>
<keyword evidence="2" id="KW-0732">Signal</keyword>